<proteinExistence type="predicted"/>
<evidence type="ECO:0000256" key="7">
    <source>
        <dbReference type="ARBA" id="ARBA00022918"/>
    </source>
</evidence>
<organism evidence="9">
    <name type="scientific">Sesamum radiatum</name>
    <name type="common">Black benniseed</name>
    <dbReference type="NCBI Taxonomy" id="300843"/>
    <lineage>
        <taxon>Eukaryota</taxon>
        <taxon>Viridiplantae</taxon>
        <taxon>Streptophyta</taxon>
        <taxon>Embryophyta</taxon>
        <taxon>Tracheophyta</taxon>
        <taxon>Spermatophyta</taxon>
        <taxon>Magnoliopsida</taxon>
        <taxon>eudicotyledons</taxon>
        <taxon>Gunneridae</taxon>
        <taxon>Pentapetalae</taxon>
        <taxon>asterids</taxon>
        <taxon>lamiids</taxon>
        <taxon>Lamiales</taxon>
        <taxon>Pedaliaceae</taxon>
        <taxon>Sesamum</taxon>
    </lineage>
</organism>
<dbReference type="InterPro" id="IPR043502">
    <property type="entry name" value="DNA/RNA_pol_sf"/>
</dbReference>
<dbReference type="InterPro" id="IPR001969">
    <property type="entry name" value="Aspartic_peptidase_AS"/>
</dbReference>
<dbReference type="PANTHER" id="PTHR24559">
    <property type="entry name" value="TRANSPOSON TY3-I GAG-POL POLYPROTEIN"/>
    <property type="match status" value="1"/>
</dbReference>
<evidence type="ECO:0000313" key="9">
    <source>
        <dbReference type="EMBL" id="KAL0355083.1"/>
    </source>
</evidence>
<keyword evidence="1" id="KW-0645">Protease</keyword>
<reference evidence="9" key="1">
    <citation type="submission" date="2020-06" db="EMBL/GenBank/DDBJ databases">
        <authorList>
            <person name="Li T."/>
            <person name="Hu X."/>
            <person name="Zhang T."/>
            <person name="Song X."/>
            <person name="Zhang H."/>
            <person name="Dai N."/>
            <person name="Sheng W."/>
            <person name="Hou X."/>
            <person name="Wei L."/>
        </authorList>
    </citation>
    <scope>NUCLEOTIDE SEQUENCE</scope>
    <source>
        <strain evidence="9">G02</strain>
        <tissue evidence="9">Leaf</tissue>
    </source>
</reference>
<dbReference type="GO" id="GO:0003964">
    <property type="term" value="F:RNA-directed DNA polymerase activity"/>
    <property type="evidence" value="ECO:0007669"/>
    <property type="project" value="UniProtKB-KW"/>
</dbReference>
<evidence type="ECO:0000259" key="8">
    <source>
        <dbReference type="PROSITE" id="PS50878"/>
    </source>
</evidence>
<dbReference type="FunFam" id="3.10.10.10:FF:000007">
    <property type="entry name" value="Retrovirus-related Pol polyprotein from transposon 17.6-like Protein"/>
    <property type="match status" value="1"/>
</dbReference>
<reference evidence="9" key="2">
    <citation type="journal article" date="2024" name="Plant">
        <title>Genomic evolution and insights into agronomic trait innovations of Sesamum species.</title>
        <authorList>
            <person name="Miao H."/>
            <person name="Wang L."/>
            <person name="Qu L."/>
            <person name="Liu H."/>
            <person name="Sun Y."/>
            <person name="Le M."/>
            <person name="Wang Q."/>
            <person name="Wei S."/>
            <person name="Zheng Y."/>
            <person name="Lin W."/>
            <person name="Duan Y."/>
            <person name="Cao H."/>
            <person name="Xiong S."/>
            <person name="Wang X."/>
            <person name="Wei L."/>
            <person name="Li C."/>
            <person name="Ma Q."/>
            <person name="Ju M."/>
            <person name="Zhao R."/>
            <person name="Li G."/>
            <person name="Mu C."/>
            <person name="Tian Q."/>
            <person name="Mei H."/>
            <person name="Zhang T."/>
            <person name="Gao T."/>
            <person name="Zhang H."/>
        </authorList>
    </citation>
    <scope>NUCLEOTIDE SEQUENCE</scope>
    <source>
        <strain evidence="9">G02</strain>
    </source>
</reference>
<keyword evidence="3" id="KW-0548">Nucleotidyltransferase</keyword>
<dbReference type="Pfam" id="PF08284">
    <property type="entry name" value="RVP_2"/>
    <property type="match status" value="1"/>
</dbReference>
<evidence type="ECO:0000256" key="2">
    <source>
        <dbReference type="ARBA" id="ARBA00022679"/>
    </source>
</evidence>
<evidence type="ECO:0000256" key="3">
    <source>
        <dbReference type="ARBA" id="ARBA00022695"/>
    </source>
</evidence>
<dbReference type="SUPFAM" id="SSF56672">
    <property type="entry name" value="DNA/RNA polymerases"/>
    <property type="match status" value="1"/>
</dbReference>
<dbReference type="InterPro" id="IPR021109">
    <property type="entry name" value="Peptidase_aspartic_dom_sf"/>
</dbReference>
<dbReference type="GO" id="GO:0006508">
    <property type="term" value="P:proteolysis"/>
    <property type="evidence" value="ECO:0007669"/>
    <property type="project" value="UniProtKB-KW"/>
</dbReference>
<dbReference type="EMBL" id="JACGWJ010000017">
    <property type="protein sequence ID" value="KAL0355083.1"/>
    <property type="molecule type" value="Genomic_DNA"/>
</dbReference>
<dbReference type="Pfam" id="PF00078">
    <property type="entry name" value="RVT_1"/>
    <property type="match status" value="1"/>
</dbReference>
<dbReference type="InterPro" id="IPR000477">
    <property type="entry name" value="RT_dom"/>
</dbReference>
<keyword evidence="5" id="KW-0255">Endonuclease</keyword>
<dbReference type="InterPro" id="IPR005162">
    <property type="entry name" value="Retrotrans_gag_dom"/>
</dbReference>
<keyword evidence="4" id="KW-0540">Nuclease</keyword>
<dbReference type="GO" id="GO:0004190">
    <property type="term" value="F:aspartic-type endopeptidase activity"/>
    <property type="evidence" value="ECO:0007669"/>
    <property type="project" value="InterPro"/>
</dbReference>
<dbReference type="PANTHER" id="PTHR24559:SF434">
    <property type="entry name" value="RNA-DIRECTED DNA POLYMERASE HOMOLOG"/>
    <property type="match status" value="1"/>
</dbReference>
<evidence type="ECO:0000256" key="6">
    <source>
        <dbReference type="ARBA" id="ARBA00022801"/>
    </source>
</evidence>
<evidence type="ECO:0000256" key="1">
    <source>
        <dbReference type="ARBA" id="ARBA00022670"/>
    </source>
</evidence>
<evidence type="ECO:0000256" key="4">
    <source>
        <dbReference type="ARBA" id="ARBA00022722"/>
    </source>
</evidence>
<sequence>MRIKQISIPIPSCRSFHFFSKFWSRLPSSNREETSNCYTLITGAFISFLMPPKPNQALEEAVPGLTERMTELHTLLEQRCEAITSTFTSAIADLQQQLRQLPPPSLPPSPPFFPSVPPPNSPPPFHLQLPSPSPLKLPKLHMPSFDGTQALDWIFQAEQYFSYYHIPSDHRLDMVAFCMTGEALSWFKWMHSNRQLTSWEAFTRALKLRFGPSTYDNHQATLFKLRQRGSVADFQAEFERKFSPGHRCRAKHLLLLLPEDDDSAEHSFEPNPGLFALPSPPGRLLPPEPPPDQVHFQLSNAAIAGANSPRVLCLCGFIREHSVTVLIDSGSSHNIIQSRVTEFVGLQVTPTPSFPVLVGNGESLRCSGFCAEVPITLQSHKFSISLYLFPIHGADVLLGVQWLSTLGPFLSDYSVPSIQFYHNGGLITLSGNRSVTPHFASFAHIQRFLHTNSIEALYYLSIQPAPTTHPQRPTVTLDSYPPDLSALLHTFHHLFQLPQNLPPPRPQDHHIHLLPHHSPVNIKPYRYPFVQKDVMSNLISEMLREGIIRPSTSPFSSPVLLVKRKDGTWRFCVDYRALNSITVKDRFPIPTVDELLDELHGATIFSKLDLHSGYHQIRVAPDDVHKTAFHTVDGHFEFLVMPFGLSNAPATFQAVMNEIFQPLLPRFVLVFFDDILIYSTDWSSHLTHLGEVLQVLSIHKFFVKLSKCSFAVASVEYLGHIISAAGLAADPSKLRVMVDWPTPTSLAALRGFLGLTGYYRHFVRHYASIAAPLTDLLRKQAFS</sequence>
<dbReference type="InterPro" id="IPR043128">
    <property type="entry name" value="Rev_trsase/Diguanyl_cyclase"/>
</dbReference>
<dbReference type="InterPro" id="IPR053134">
    <property type="entry name" value="RNA-dir_DNA_polymerase"/>
</dbReference>
<keyword evidence="6" id="KW-0378">Hydrolase</keyword>
<dbReference type="Gene3D" id="3.10.10.10">
    <property type="entry name" value="HIV Type 1 Reverse Transcriptase, subunit A, domain 1"/>
    <property type="match status" value="1"/>
</dbReference>
<dbReference type="CDD" id="cd01647">
    <property type="entry name" value="RT_LTR"/>
    <property type="match status" value="1"/>
</dbReference>
<keyword evidence="2" id="KW-0808">Transferase</keyword>
<evidence type="ECO:0000256" key="5">
    <source>
        <dbReference type="ARBA" id="ARBA00022759"/>
    </source>
</evidence>
<accession>A0AAW2PJ10</accession>
<dbReference type="CDD" id="cd00303">
    <property type="entry name" value="retropepsin_like"/>
    <property type="match status" value="1"/>
</dbReference>
<name>A0AAW2PJ10_SESRA</name>
<dbReference type="GO" id="GO:0004519">
    <property type="term" value="F:endonuclease activity"/>
    <property type="evidence" value="ECO:0007669"/>
    <property type="project" value="UniProtKB-KW"/>
</dbReference>
<dbReference type="AlphaFoldDB" id="A0AAW2PJ10"/>
<feature type="domain" description="Reverse transcriptase" evidence="8">
    <location>
        <begin position="543"/>
        <end position="722"/>
    </location>
</feature>
<gene>
    <name evidence="9" type="ORF">Sradi_3955200</name>
</gene>
<dbReference type="Pfam" id="PF03732">
    <property type="entry name" value="Retrotrans_gag"/>
    <property type="match status" value="1"/>
</dbReference>
<dbReference type="SUPFAM" id="SSF50630">
    <property type="entry name" value="Acid proteases"/>
    <property type="match status" value="1"/>
</dbReference>
<keyword evidence="7" id="KW-0695">RNA-directed DNA polymerase</keyword>
<comment type="caution">
    <text evidence="9">The sequence shown here is derived from an EMBL/GenBank/DDBJ whole genome shotgun (WGS) entry which is preliminary data.</text>
</comment>
<dbReference type="Gene3D" id="3.30.70.270">
    <property type="match status" value="2"/>
</dbReference>
<dbReference type="PROSITE" id="PS50878">
    <property type="entry name" value="RT_POL"/>
    <property type="match status" value="1"/>
</dbReference>
<protein>
    <submittedName>
        <fullName evidence="9">Retrovirus-related Pol polyprotein from transposon.6</fullName>
    </submittedName>
</protein>
<dbReference type="Gene3D" id="2.40.70.10">
    <property type="entry name" value="Acid Proteases"/>
    <property type="match status" value="1"/>
</dbReference>
<dbReference type="PROSITE" id="PS00141">
    <property type="entry name" value="ASP_PROTEASE"/>
    <property type="match status" value="1"/>
</dbReference>